<protein>
    <submittedName>
        <fullName evidence="1">Uncharacterized protein</fullName>
    </submittedName>
</protein>
<accession>X1R011</accession>
<name>X1R011_9ZZZZ</name>
<gene>
    <name evidence="1" type="ORF">S12H4_23943</name>
</gene>
<comment type="caution">
    <text evidence="1">The sequence shown here is derived from an EMBL/GenBank/DDBJ whole genome shotgun (WGS) entry which is preliminary data.</text>
</comment>
<dbReference type="AlphaFoldDB" id="X1R011"/>
<proteinExistence type="predicted"/>
<dbReference type="EMBL" id="BARW01012847">
    <property type="protein sequence ID" value="GAI73873.1"/>
    <property type="molecule type" value="Genomic_DNA"/>
</dbReference>
<organism evidence="1">
    <name type="scientific">marine sediment metagenome</name>
    <dbReference type="NCBI Taxonomy" id="412755"/>
    <lineage>
        <taxon>unclassified sequences</taxon>
        <taxon>metagenomes</taxon>
        <taxon>ecological metagenomes</taxon>
    </lineage>
</organism>
<evidence type="ECO:0000313" key="1">
    <source>
        <dbReference type="EMBL" id="GAI73873.1"/>
    </source>
</evidence>
<sequence>MKLKYNRNSELEIVGFGVYSPGWKDEVEDNLGKKMLDTGYFDEVKEKEIKRKKSKKKGDD</sequence>
<reference evidence="1" key="1">
    <citation type="journal article" date="2014" name="Front. Microbiol.">
        <title>High frequency of phylogenetically diverse reductive dehalogenase-homologous genes in deep subseafloor sedimentary metagenomes.</title>
        <authorList>
            <person name="Kawai M."/>
            <person name="Futagami T."/>
            <person name="Toyoda A."/>
            <person name="Takaki Y."/>
            <person name="Nishi S."/>
            <person name="Hori S."/>
            <person name="Arai W."/>
            <person name="Tsubouchi T."/>
            <person name="Morono Y."/>
            <person name="Uchiyama I."/>
            <person name="Ito T."/>
            <person name="Fujiyama A."/>
            <person name="Inagaki F."/>
            <person name="Takami H."/>
        </authorList>
    </citation>
    <scope>NUCLEOTIDE SEQUENCE</scope>
    <source>
        <strain evidence="1">Expedition CK06-06</strain>
    </source>
</reference>